<dbReference type="RefSeq" id="YP_009207927.1">
    <property type="nucleotide sequence ID" value="NC_028899.1"/>
</dbReference>
<sequence>MDSDRGMEPVHWSVPLKESPSHQHSVNESCDVSIHTKFLNYSGRPITLGFRNGVVMDVPSRQSRTSQAFVIREEMYLSDNIKHSVRDRLISHEGPKSQDLRAFEDLFLRSYRDQTHSVAMKYDYEVTPLTMNDNGGTLYLVEKDIILSTRRDNIPLHPFCYEAMTRQPKGTRTLGENGLAVEIIDNREVIGPRYMRLLGKVVRIDTVKNALRRDGVYLKYRGFVDDAQGPVQDIIDYIPPEAMPEAKWLYRTYAEARTAPEHEVELSYELKHLDLQGKKKQAEHADRKAGFDLENLELAQRNIRLQQQLEDEERRTKHFENELSRRYAREDHETKIEQLRTKDLYEERSTIRKDSSEMWKFIPTVLMGAGAAIVALKGLFSN</sequence>
<feature type="region of interest" description="Disordered" evidence="2">
    <location>
        <begin position="1"/>
        <end position="24"/>
    </location>
</feature>
<evidence type="ECO:0000313" key="3">
    <source>
        <dbReference type="EMBL" id="BAS04915.1"/>
    </source>
</evidence>
<proteinExistence type="predicted"/>
<name>A0A0K2QQP1_9CAUD</name>
<dbReference type="EMBL" id="AP014927">
    <property type="protein sequence ID" value="BAS04915.1"/>
    <property type="molecule type" value="Genomic_DNA"/>
</dbReference>
<accession>A0A0K2QQP1</accession>
<organism evidence="3 4">
    <name type="scientific">Ralstonia phage RSF1</name>
    <dbReference type="NCBI Taxonomy" id="1689679"/>
    <lineage>
        <taxon>Viruses</taxon>
        <taxon>Duplodnaviria</taxon>
        <taxon>Heunggongvirae</taxon>
        <taxon>Uroviricota</taxon>
        <taxon>Caudoviricetes</taxon>
        <taxon>Chimalliviridae</taxon>
        <taxon>Chiangmaivirus</taxon>
        <taxon>Chiangmaivirus RSF1</taxon>
    </lineage>
</organism>
<evidence type="ECO:0000313" key="4">
    <source>
        <dbReference type="Proteomes" id="UP000202583"/>
    </source>
</evidence>
<keyword evidence="1" id="KW-0175">Coiled coil</keyword>
<dbReference type="Proteomes" id="UP000202583">
    <property type="component" value="Segment"/>
</dbReference>
<reference evidence="3 4" key="1">
    <citation type="submission" date="2015-07" db="EMBL/GenBank/DDBJ databases">
        <title>Two Asian jumbo phage RSL2 and RSF1 infecting the phytopathogen Ralstonia solanacearum share common features related to the phi-KZ-like phages.</title>
        <authorList>
            <person name="Kawasaki T."/>
            <person name="Fujie M."/>
            <person name="Chatchawankanphanich O."/>
            <person name="Ogata H."/>
            <person name="Yamada T."/>
        </authorList>
    </citation>
    <scope>NUCLEOTIDE SEQUENCE [LARGE SCALE GENOMIC DNA]</scope>
    <source>
        <strain evidence="3 4">RSF1</strain>
    </source>
</reference>
<dbReference type="OrthoDB" id="29676at10239"/>
<keyword evidence="4" id="KW-1185">Reference proteome</keyword>
<protein>
    <submittedName>
        <fullName evidence="3">Uncharacterized protein</fullName>
    </submittedName>
</protein>
<evidence type="ECO:0000256" key="2">
    <source>
        <dbReference type="SAM" id="MobiDB-lite"/>
    </source>
</evidence>
<feature type="coiled-coil region" evidence="1">
    <location>
        <begin position="295"/>
        <end position="322"/>
    </location>
</feature>
<dbReference type="KEGG" id="vg:26634584"/>
<dbReference type="GeneID" id="26634584"/>
<evidence type="ECO:0000256" key="1">
    <source>
        <dbReference type="SAM" id="Coils"/>
    </source>
</evidence>